<sequence>MAHVKMDILADYMSRRRGERSLREIAKEVGVSAATLSRIENRMAPDLATFVKVCAWLGENPATFFDLEPVSPPLSDTQIQINE</sequence>
<dbReference type="PROSITE" id="PS50943">
    <property type="entry name" value="HTH_CROC1"/>
    <property type="match status" value="1"/>
</dbReference>
<dbReference type="SMART" id="SM00530">
    <property type="entry name" value="HTH_XRE"/>
    <property type="match status" value="1"/>
</dbReference>
<evidence type="ECO:0000313" key="3">
    <source>
        <dbReference type="Proteomes" id="UP000706525"/>
    </source>
</evidence>
<protein>
    <recommendedName>
        <fullName evidence="1">HTH cro/C1-type domain-containing protein</fullName>
    </recommendedName>
</protein>
<dbReference type="InterPro" id="IPR010982">
    <property type="entry name" value="Lambda_DNA-bd_dom_sf"/>
</dbReference>
<proteinExistence type="predicted"/>
<gene>
    <name evidence="2" type="ORF">LMG32289_06019</name>
</gene>
<comment type="caution">
    <text evidence="2">The sequence shown here is derived from an EMBL/GenBank/DDBJ whole genome shotgun (WGS) entry which is preliminary data.</text>
</comment>
<dbReference type="EMBL" id="CAJZAG010000015">
    <property type="protein sequence ID" value="CAG9185630.1"/>
    <property type="molecule type" value="Genomic_DNA"/>
</dbReference>
<dbReference type="InterPro" id="IPR001387">
    <property type="entry name" value="Cro/C1-type_HTH"/>
</dbReference>
<evidence type="ECO:0000313" key="2">
    <source>
        <dbReference type="EMBL" id="CAG9185630.1"/>
    </source>
</evidence>
<dbReference type="Proteomes" id="UP000706525">
    <property type="component" value="Unassembled WGS sequence"/>
</dbReference>
<organism evidence="2 3">
    <name type="scientific">Cupriavidus pampae</name>
    <dbReference type="NCBI Taxonomy" id="659251"/>
    <lineage>
        <taxon>Bacteria</taxon>
        <taxon>Pseudomonadati</taxon>
        <taxon>Pseudomonadota</taxon>
        <taxon>Betaproteobacteria</taxon>
        <taxon>Burkholderiales</taxon>
        <taxon>Burkholderiaceae</taxon>
        <taxon>Cupriavidus</taxon>
    </lineage>
</organism>
<feature type="domain" description="HTH cro/C1-type" evidence="1">
    <location>
        <begin position="21"/>
        <end position="64"/>
    </location>
</feature>
<dbReference type="SUPFAM" id="SSF47413">
    <property type="entry name" value="lambda repressor-like DNA-binding domains"/>
    <property type="match status" value="1"/>
</dbReference>
<dbReference type="Pfam" id="PF01381">
    <property type="entry name" value="HTH_3"/>
    <property type="match status" value="1"/>
</dbReference>
<evidence type="ECO:0000259" key="1">
    <source>
        <dbReference type="PROSITE" id="PS50943"/>
    </source>
</evidence>
<reference evidence="2 3" key="1">
    <citation type="submission" date="2021-08" db="EMBL/GenBank/DDBJ databases">
        <authorList>
            <person name="Peeters C."/>
        </authorList>
    </citation>
    <scope>NUCLEOTIDE SEQUENCE [LARGE SCALE GENOMIC DNA]</scope>
    <source>
        <strain evidence="2 3">LMG 32289</strain>
    </source>
</reference>
<dbReference type="CDD" id="cd00093">
    <property type="entry name" value="HTH_XRE"/>
    <property type="match status" value="1"/>
</dbReference>
<dbReference type="Gene3D" id="1.10.260.40">
    <property type="entry name" value="lambda repressor-like DNA-binding domains"/>
    <property type="match status" value="1"/>
</dbReference>
<keyword evidence="3" id="KW-1185">Reference proteome</keyword>
<name>A0ABN7ZI25_9BURK</name>
<accession>A0ABN7ZI25</accession>